<dbReference type="AlphaFoldDB" id="A0A5B7E2S5"/>
<sequence length="95" mass="9971">MASSGGRESHLGRWQQRQPTDTPCTLSPSILLSLSPFPSLSTLPDPRETAPLELCVLSLTLYTSVSTTVAASMLPPSLPLPCPVLPSLCTGVVPV</sequence>
<evidence type="ECO:0000313" key="3">
    <source>
        <dbReference type="Proteomes" id="UP000324222"/>
    </source>
</evidence>
<reference evidence="2 3" key="1">
    <citation type="submission" date="2019-05" db="EMBL/GenBank/DDBJ databases">
        <title>Another draft genome of Portunus trituberculatus and its Hox gene families provides insights of decapod evolution.</title>
        <authorList>
            <person name="Jeong J.-H."/>
            <person name="Song I."/>
            <person name="Kim S."/>
            <person name="Choi T."/>
            <person name="Kim D."/>
            <person name="Ryu S."/>
            <person name="Kim W."/>
        </authorList>
    </citation>
    <scope>NUCLEOTIDE SEQUENCE [LARGE SCALE GENOMIC DNA]</scope>
    <source>
        <tissue evidence="2">Muscle</tissue>
    </source>
</reference>
<gene>
    <name evidence="2" type="ORF">E2C01_020894</name>
</gene>
<keyword evidence="3" id="KW-1185">Reference proteome</keyword>
<accession>A0A5B7E2S5</accession>
<evidence type="ECO:0000313" key="2">
    <source>
        <dbReference type="EMBL" id="MPC27715.1"/>
    </source>
</evidence>
<comment type="caution">
    <text evidence="2">The sequence shown here is derived from an EMBL/GenBank/DDBJ whole genome shotgun (WGS) entry which is preliminary data.</text>
</comment>
<evidence type="ECO:0000256" key="1">
    <source>
        <dbReference type="SAM" id="MobiDB-lite"/>
    </source>
</evidence>
<dbReference type="EMBL" id="VSRR010001793">
    <property type="protein sequence ID" value="MPC27715.1"/>
    <property type="molecule type" value="Genomic_DNA"/>
</dbReference>
<protein>
    <submittedName>
        <fullName evidence="2">Uncharacterized protein</fullName>
    </submittedName>
</protein>
<proteinExistence type="predicted"/>
<dbReference type="Proteomes" id="UP000324222">
    <property type="component" value="Unassembled WGS sequence"/>
</dbReference>
<name>A0A5B7E2S5_PORTR</name>
<feature type="region of interest" description="Disordered" evidence="1">
    <location>
        <begin position="1"/>
        <end position="26"/>
    </location>
</feature>
<organism evidence="2 3">
    <name type="scientific">Portunus trituberculatus</name>
    <name type="common">Swimming crab</name>
    <name type="synonym">Neptunus trituberculatus</name>
    <dbReference type="NCBI Taxonomy" id="210409"/>
    <lineage>
        <taxon>Eukaryota</taxon>
        <taxon>Metazoa</taxon>
        <taxon>Ecdysozoa</taxon>
        <taxon>Arthropoda</taxon>
        <taxon>Crustacea</taxon>
        <taxon>Multicrustacea</taxon>
        <taxon>Malacostraca</taxon>
        <taxon>Eumalacostraca</taxon>
        <taxon>Eucarida</taxon>
        <taxon>Decapoda</taxon>
        <taxon>Pleocyemata</taxon>
        <taxon>Brachyura</taxon>
        <taxon>Eubrachyura</taxon>
        <taxon>Portunoidea</taxon>
        <taxon>Portunidae</taxon>
        <taxon>Portuninae</taxon>
        <taxon>Portunus</taxon>
    </lineage>
</organism>